<evidence type="ECO:0000313" key="4">
    <source>
        <dbReference type="Proteomes" id="UP001152320"/>
    </source>
</evidence>
<dbReference type="PANTHER" id="PTHR23099">
    <property type="entry name" value="TRANSCRIPTIONAL REGULATOR"/>
    <property type="match status" value="1"/>
</dbReference>
<dbReference type="AlphaFoldDB" id="A0A9Q1BJL4"/>
<dbReference type="Proteomes" id="UP001152320">
    <property type="component" value="Chromosome 15"/>
</dbReference>
<feature type="region of interest" description="Disordered" evidence="1">
    <location>
        <begin position="49"/>
        <end position="116"/>
    </location>
</feature>
<feature type="compositionally biased region" description="Basic and acidic residues" evidence="1">
    <location>
        <begin position="295"/>
        <end position="311"/>
    </location>
</feature>
<comment type="caution">
    <text evidence="3">The sequence shown here is derived from an EMBL/GenBank/DDBJ whole genome shotgun (WGS) entry which is preliminary data.</text>
</comment>
<dbReference type="EMBL" id="JAIZAY010000015">
    <property type="protein sequence ID" value="KAJ8027847.1"/>
    <property type="molecule type" value="Genomic_DNA"/>
</dbReference>
<name>A0A9Q1BJL4_HOLLE</name>
<feature type="compositionally biased region" description="Acidic residues" evidence="1">
    <location>
        <begin position="263"/>
        <end position="274"/>
    </location>
</feature>
<sequence length="741" mass="84435">MNKLNSNFNSDNSSSDEDVDCLLQRASNKLGWSSHKNYEDTFQTLLRTVENSKKKKKSYSTKSKRQTPRPRNTKPSSPILSSSEVPTPKRILSFANDGDITKEKPEAVGNGNRESESLKKSFQSNVTLCDHVTSHQDDVKKTVTQYNICKNHDSTENCTEFKPVFLHKNNEENSTQGHFSNASHNKTNVERECSLENLSGIDCSVGDGSGTSETSGNHHDNQHNACAVTRDDHPWLSHRGDKVTECISSDSEEDKSLPAISLQEEENTEEENVLEDSFPPSLSQRLVDNFRKKKKEDGGLHRDQSCKEKPRLSKVRKPSGVTKNPDDIFQKIVMNTCPDLSSPMMLYQRGRKPFHHDRSSSSDDDDDDFETFLMKMKTPKKTQPSCDQYLSLSDDDDFINDDPISEGEEDEEDDYLLHIKLDNGITPAGDITNSRAILSDHTNKVKLSDDEVVVLSSPDESEDEDDVFVSSVKPKWKVKNKENFLLTPKTPINKPVLEKKISFLESLNTPPVGTPVRSEFVKDFKKRKEELAQRLFTMFNKTVFDGKLPVDMEIRWNKRMRKTAGYCVYTKGKFSSTRSVRLELSEKVCDSAERLRDTLVHEMCHAACWLINGVNDGHGRYWKYWASKANIAHPEIPVVKRCHSYEIHTKYKYQCQQCKAVVGRHSKSIDVNKKCCGLCKGRFILLPPENQKQNKCQQPNKFAIFVKENYAIIKKSNECFKHADVMRTLSQEFARKTTLGD</sequence>
<protein>
    <submittedName>
        <fullName evidence="3">Acidic repeat-containing protein</fullName>
    </submittedName>
</protein>
<dbReference type="OrthoDB" id="20772at2759"/>
<feature type="compositionally biased region" description="Basic residues" evidence="1">
    <location>
        <begin position="53"/>
        <end position="72"/>
    </location>
</feature>
<keyword evidence="4" id="KW-1185">Reference proteome</keyword>
<reference evidence="3" key="1">
    <citation type="submission" date="2021-10" db="EMBL/GenBank/DDBJ databases">
        <title>Tropical sea cucumber genome reveals ecological adaptation and Cuvierian tubules defense mechanism.</title>
        <authorList>
            <person name="Chen T."/>
        </authorList>
    </citation>
    <scope>NUCLEOTIDE SEQUENCE</scope>
    <source>
        <strain evidence="3">Nanhai2018</strain>
        <tissue evidence="3">Muscle</tissue>
    </source>
</reference>
<organism evidence="3 4">
    <name type="scientific">Holothuria leucospilota</name>
    <name type="common">Black long sea cucumber</name>
    <name type="synonym">Mertensiothuria leucospilota</name>
    <dbReference type="NCBI Taxonomy" id="206669"/>
    <lineage>
        <taxon>Eukaryota</taxon>
        <taxon>Metazoa</taxon>
        <taxon>Echinodermata</taxon>
        <taxon>Eleutherozoa</taxon>
        <taxon>Echinozoa</taxon>
        <taxon>Holothuroidea</taxon>
        <taxon>Aspidochirotacea</taxon>
        <taxon>Aspidochirotida</taxon>
        <taxon>Holothuriidae</taxon>
        <taxon>Holothuria</taxon>
    </lineage>
</organism>
<gene>
    <name evidence="3" type="ORF">HOLleu_29919</name>
</gene>
<evidence type="ECO:0000259" key="2">
    <source>
        <dbReference type="SMART" id="SM00731"/>
    </source>
</evidence>
<feature type="domain" description="SprT-like" evidence="2">
    <location>
        <begin position="529"/>
        <end position="686"/>
    </location>
</feature>
<evidence type="ECO:0000313" key="3">
    <source>
        <dbReference type="EMBL" id="KAJ8027847.1"/>
    </source>
</evidence>
<dbReference type="Pfam" id="PF10263">
    <property type="entry name" value="SprT-like"/>
    <property type="match status" value="1"/>
</dbReference>
<feature type="compositionally biased region" description="Polar residues" evidence="1">
    <location>
        <begin position="73"/>
        <end position="85"/>
    </location>
</feature>
<feature type="region of interest" description="Disordered" evidence="1">
    <location>
        <begin position="247"/>
        <end position="281"/>
    </location>
</feature>
<dbReference type="SMART" id="SM00731">
    <property type="entry name" value="SprT"/>
    <property type="match status" value="1"/>
</dbReference>
<dbReference type="InterPro" id="IPR006640">
    <property type="entry name" value="SprT-like_domain"/>
</dbReference>
<proteinExistence type="predicted"/>
<dbReference type="GO" id="GO:0005634">
    <property type="term" value="C:nucleus"/>
    <property type="evidence" value="ECO:0007669"/>
    <property type="project" value="TreeGrafter"/>
</dbReference>
<evidence type="ECO:0000256" key="1">
    <source>
        <dbReference type="SAM" id="MobiDB-lite"/>
    </source>
</evidence>
<dbReference type="GO" id="GO:0006974">
    <property type="term" value="P:DNA damage response"/>
    <property type="evidence" value="ECO:0007669"/>
    <property type="project" value="UniProtKB-ARBA"/>
</dbReference>
<feature type="region of interest" description="Disordered" evidence="1">
    <location>
        <begin position="294"/>
        <end position="325"/>
    </location>
</feature>
<dbReference type="PANTHER" id="PTHR23099:SF0">
    <property type="entry name" value="GERM CELL NUCLEAR ACIDIC PROTEIN"/>
    <property type="match status" value="1"/>
</dbReference>
<accession>A0A9Q1BJL4</accession>